<evidence type="ECO:0000256" key="7">
    <source>
        <dbReference type="SAM" id="Phobius"/>
    </source>
</evidence>
<dbReference type="SUPFAM" id="SSF103473">
    <property type="entry name" value="MFS general substrate transporter"/>
    <property type="match status" value="1"/>
</dbReference>
<dbReference type="Pfam" id="PF07690">
    <property type="entry name" value="MFS_1"/>
    <property type="match status" value="1"/>
</dbReference>
<evidence type="ECO:0000313" key="8">
    <source>
        <dbReference type="EMBL" id="CAL2074718.1"/>
    </source>
</evidence>
<dbReference type="PANTHER" id="PTHR23517">
    <property type="entry name" value="RESISTANCE PROTEIN MDTM, PUTATIVE-RELATED-RELATED"/>
    <property type="match status" value="1"/>
</dbReference>
<dbReference type="Gene3D" id="1.20.1250.20">
    <property type="entry name" value="MFS general substrate transporter like domains"/>
    <property type="match status" value="2"/>
</dbReference>
<proteinExistence type="predicted"/>
<keyword evidence="4 7" id="KW-0812">Transmembrane</keyword>
<organism evidence="8 9">
    <name type="scientific">Tenacibaculum platacis</name>
    <dbReference type="NCBI Taxonomy" id="3137852"/>
    <lineage>
        <taxon>Bacteria</taxon>
        <taxon>Pseudomonadati</taxon>
        <taxon>Bacteroidota</taxon>
        <taxon>Flavobacteriia</taxon>
        <taxon>Flavobacteriales</taxon>
        <taxon>Flavobacteriaceae</taxon>
        <taxon>Tenacibaculum</taxon>
    </lineage>
</organism>
<dbReference type="PANTHER" id="PTHR23517:SF15">
    <property type="entry name" value="PROTON-DEPENDENT OLIGOPEPTIDE FAMILY TRANSPORT PROTEIN"/>
    <property type="match status" value="1"/>
</dbReference>
<evidence type="ECO:0000256" key="3">
    <source>
        <dbReference type="ARBA" id="ARBA00022475"/>
    </source>
</evidence>
<evidence type="ECO:0000256" key="5">
    <source>
        <dbReference type="ARBA" id="ARBA00022989"/>
    </source>
</evidence>
<keyword evidence="2" id="KW-0813">Transport</keyword>
<feature type="transmembrane region" description="Helical" evidence="7">
    <location>
        <begin position="309"/>
        <end position="330"/>
    </location>
</feature>
<feature type="transmembrane region" description="Helical" evidence="7">
    <location>
        <begin position="108"/>
        <end position="131"/>
    </location>
</feature>
<comment type="subcellular location">
    <subcellularLocation>
        <location evidence="1">Cell membrane</location>
        <topology evidence="1">Multi-pass membrane protein</topology>
    </subcellularLocation>
</comment>
<feature type="transmembrane region" description="Helical" evidence="7">
    <location>
        <begin position="82"/>
        <end position="102"/>
    </location>
</feature>
<keyword evidence="6 7" id="KW-0472">Membrane</keyword>
<name>A0ABP1EC25_9FLAO</name>
<sequence>MQKILNQKHSKETFLYTIMNTLERASYYGIRALFVIYMIGETLKMEHAKAFEVYGIFFISIIFSKIIGAVVGDLFIGNKKAIIIGGLIQALGAFSLCNPSIYGLYSGLFLISIGSGFFTTNLHSNFGKLYLEKLQLSDAGFTILYLSSNLGSFFGILLLGYLGEKYGYSIGFLATGFLTLLSIAPLLFIKEKSIHDKIIDNKISFKKRLQTIFITFSVVGLFWLFYELASVRNSDLIFQFSEISALNISRYLWNSLSAIFILPISLIAILLWTFFYINQISKLTLGLLFAILSLGILLFIPEIPLKEHVYIYIGSLLLFSISEILIAPVVQSTLTKYGNPKYLAILMSIISLPVRLFTFLLIPFKEELDNSIQLSFNVGLTGIIILTLGFISYTYFNSRKPKQTI</sequence>
<feature type="transmembrane region" description="Helical" evidence="7">
    <location>
        <begin position="168"/>
        <end position="189"/>
    </location>
</feature>
<feature type="transmembrane region" description="Helical" evidence="7">
    <location>
        <begin position="283"/>
        <end position="303"/>
    </location>
</feature>
<protein>
    <submittedName>
        <fullName evidence="8">MFS domain-containing protein</fullName>
    </submittedName>
</protein>
<feature type="transmembrane region" description="Helical" evidence="7">
    <location>
        <begin position="374"/>
        <end position="396"/>
    </location>
</feature>
<feature type="transmembrane region" description="Helical" evidence="7">
    <location>
        <begin position="143"/>
        <end position="162"/>
    </location>
</feature>
<reference evidence="8 9" key="1">
    <citation type="submission" date="2024-05" db="EMBL/GenBank/DDBJ databases">
        <authorList>
            <person name="Duchaud E."/>
        </authorList>
    </citation>
    <scope>NUCLEOTIDE SEQUENCE [LARGE SCALE GENOMIC DNA]</scope>
    <source>
        <strain evidence="8">Ena-SAMPLE-TAB-13-05-2024-13:56:06:370-140302</strain>
    </source>
</reference>
<keyword evidence="5 7" id="KW-1133">Transmembrane helix</keyword>
<keyword evidence="3" id="KW-1003">Cell membrane</keyword>
<gene>
    <name evidence="8" type="ORF">T190607A01A_10060</name>
</gene>
<accession>A0ABP1EC25</accession>
<evidence type="ECO:0000256" key="6">
    <source>
        <dbReference type="ARBA" id="ARBA00023136"/>
    </source>
</evidence>
<dbReference type="RefSeq" id="WP_348709545.1">
    <property type="nucleotide sequence ID" value="NZ_CAXIXY010000003.1"/>
</dbReference>
<feature type="transmembrane region" description="Helical" evidence="7">
    <location>
        <begin position="51"/>
        <end position="75"/>
    </location>
</feature>
<dbReference type="InterPro" id="IPR018456">
    <property type="entry name" value="PTR2_symporter_CS"/>
</dbReference>
<feature type="transmembrane region" description="Helical" evidence="7">
    <location>
        <begin position="251"/>
        <end position="276"/>
    </location>
</feature>
<feature type="transmembrane region" description="Helical" evidence="7">
    <location>
        <begin position="342"/>
        <end position="362"/>
    </location>
</feature>
<feature type="transmembrane region" description="Helical" evidence="7">
    <location>
        <begin position="209"/>
        <end position="226"/>
    </location>
</feature>
<feature type="transmembrane region" description="Helical" evidence="7">
    <location>
        <begin position="21"/>
        <end position="39"/>
    </location>
</feature>
<dbReference type="Proteomes" id="UP001497416">
    <property type="component" value="Unassembled WGS sequence"/>
</dbReference>
<keyword evidence="9" id="KW-1185">Reference proteome</keyword>
<comment type="caution">
    <text evidence="8">The sequence shown here is derived from an EMBL/GenBank/DDBJ whole genome shotgun (WGS) entry which is preliminary data.</text>
</comment>
<dbReference type="InterPro" id="IPR011701">
    <property type="entry name" value="MFS"/>
</dbReference>
<evidence type="ECO:0000256" key="2">
    <source>
        <dbReference type="ARBA" id="ARBA00022448"/>
    </source>
</evidence>
<evidence type="ECO:0000256" key="4">
    <source>
        <dbReference type="ARBA" id="ARBA00022692"/>
    </source>
</evidence>
<evidence type="ECO:0000313" key="9">
    <source>
        <dbReference type="Proteomes" id="UP001497416"/>
    </source>
</evidence>
<dbReference type="InterPro" id="IPR036259">
    <property type="entry name" value="MFS_trans_sf"/>
</dbReference>
<evidence type="ECO:0000256" key="1">
    <source>
        <dbReference type="ARBA" id="ARBA00004651"/>
    </source>
</evidence>
<dbReference type="EMBL" id="CAXIXY010000003">
    <property type="protein sequence ID" value="CAL2074718.1"/>
    <property type="molecule type" value="Genomic_DNA"/>
</dbReference>
<dbReference type="InterPro" id="IPR050171">
    <property type="entry name" value="MFS_Transporters"/>
</dbReference>
<dbReference type="PROSITE" id="PS01022">
    <property type="entry name" value="PTR2_1"/>
    <property type="match status" value="1"/>
</dbReference>